<dbReference type="InterPro" id="IPR021836">
    <property type="entry name" value="DUF3429"/>
</dbReference>
<sequence length="252" mass="27870">MLLCLRGRTLPLAVQLLKDTSPVGRRWLFSPAALRLYQRPPTSRPLPMGPLSTFNLRPGLGLHTSSQRQKERILITAVRRRWQEMKNVPKPPFILGVLGATPFMAVPLTMCSMQVYQPGLASVQVLYGACILSFLGGVRWGYTLPDNSPSGPNWSNLVTGGVFPFMAFTSLLLMENINVATVGLGIGFAISWVVDTFGNKDLNLAPIVPLWYKWLRGLLTFIVLASLIATLGCSALYSEGFQNAPQGRRRRR</sequence>
<keyword evidence="1" id="KW-1133">Transmembrane helix</keyword>
<dbReference type="OrthoDB" id="194289at2759"/>
<evidence type="ECO:0000256" key="1">
    <source>
        <dbReference type="SAM" id="Phobius"/>
    </source>
</evidence>
<evidence type="ECO:0008006" key="3">
    <source>
        <dbReference type="Google" id="ProtNLM"/>
    </source>
</evidence>
<feature type="transmembrane region" description="Helical" evidence="1">
    <location>
        <begin position="125"/>
        <end position="142"/>
    </location>
</feature>
<dbReference type="AlphaFoldDB" id="A0A2G9R775"/>
<name>A0A2G9R775_AQUCT</name>
<dbReference type="EMBL" id="KV968152">
    <property type="protein sequence ID" value="PIO23123.1"/>
    <property type="molecule type" value="Genomic_DNA"/>
</dbReference>
<organism evidence="2">
    <name type="scientific">Aquarana catesbeiana</name>
    <name type="common">American bullfrog</name>
    <name type="synonym">Rana catesbeiana</name>
    <dbReference type="NCBI Taxonomy" id="8400"/>
    <lineage>
        <taxon>Eukaryota</taxon>
        <taxon>Metazoa</taxon>
        <taxon>Chordata</taxon>
        <taxon>Craniata</taxon>
        <taxon>Vertebrata</taxon>
        <taxon>Euteleostomi</taxon>
        <taxon>Amphibia</taxon>
        <taxon>Batrachia</taxon>
        <taxon>Anura</taxon>
        <taxon>Neobatrachia</taxon>
        <taxon>Ranoidea</taxon>
        <taxon>Ranidae</taxon>
        <taxon>Aquarana</taxon>
    </lineage>
</organism>
<dbReference type="PANTHER" id="PTHR15887">
    <property type="entry name" value="TRANSMEMBRANE PROTEIN 69"/>
    <property type="match status" value="1"/>
</dbReference>
<reference evidence="2" key="1">
    <citation type="submission" date="2017-08" db="EMBL/GenBank/DDBJ databases">
        <title>Assembly of the North American Bullfrog Genome.</title>
        <authorList>
            <person name="Warren R.L."/>
            <person name="Vandervalk B.P."/>
            <person name="Kucuk E."/>
            <person name="Birol I."/>
            <person name="Helbing C."/>
            <person name="Pandoh P."/>
            <person name="Behsaz B."/>
            <person name="Mohamadi H."/>
            <person name="Chu J."/>
            <person name="Jackman S."/>
            <person name="Hammond S.A."/>
            <person name="Veldhoen N."/>
            <person name="Kirk H."/>
            <person name="Zhao Y."/>
            <person name="Coope R."/>
            <person name="Pleasance S."/>
            <person name="Moore R."/>
            <person name="Holt R."/>
        </authorList>
    </citation>
    <scope>NUCLEOTIDE SEQUENCE</scope>
    <source>
        <strain evidence="2">Bruno</strain>
        <tissue evidence="2">Liver</tissue>
    </source>
</reference>
<evidence type="ECO:0000313" key="2">
    <source>
        <dbReference type="EMBL" id="PIO23123.1"/>
    </source>
</evidence>
<feature type="transmembrane region" description="Helical" evidence="1">
    <location>
        <begin position="180"/>
        <end position="198"/>
    </location>
</feature>
<keyword evidence="1" id="KW-0812">Transmembrane</keyword>
<keyword evidence="1" id="KW-0472">Membrane</keyword>
<dbReference type="Pfam" id="PF11911">
    <property type="entry name" value="DUF3429"/>
    <property type="match status" value="1"/>
</dbReference>
<feature type="transmembrane region" description="Helical" evidence="1">
    <location>
        <begin position="154"/>
        <end position="173"/>
    </location>
</feature>
<proteinExistence type="predicted"/>
<protein>
    <recommendedName>
        <fullName evidence="3">Transmembrane protein 69</fullName>
    </recommendedName>
</protein>
<feature type="transmembrane region" description="Helical" evidence="1">
    <location>
        <begin position="218"/>
        <end position="241"/>
    </location>
</feature>
<gene>
    <name evidence="2" type="ORF">AB205_0019480</name>
</gene>
<dbReference type="PANTHER" id="PTHR15887:SF1">
    <property type="entry name" value="TRANSMEMBRANE PROTEIN 69"/>
    <property type="match status" value="1"/>
</dbReference>
<accession>A0A2G9R775</accession>
<feature type="transmembrane region" description="Helical" evidence="1">
    <location>
        <begin position="93"/>
        <end position="113"/>
    </location>
</feature>